<dbReference type="GO" id="GO:0005886">
    <property type="term" value="C:plasma membrane"/>
    <property type="evidence" value="ECO:0007669"/>
    <property type="project" value="TreeGrafter"/>
</dbReference>
<dbReference type="InterPro" id="IPR050351">
    <property type="entry name" value="BphY/WalK/GraS-like"/>
</dbReference>
<dbReference type="SUPFAM" id="SSF55874">
    <property type="entry name" value="ATPase domain of HSP90 chaperone/DNA topoisomerase II/histidine kinase"/>
    <property type="match status" value="1"/>
</dbReference>
<evidence type="ECO:0000256" key="3">
    <source>
        <dbReference type="ARBA" id="ARBA00012438"/>
    </source>
</evidence>
<feature type="domain" description="Histidine kinase" evidence="9">
    <location>
        <begin position="126"/>
        <end position="344"/>
    </location>
</feature>
<dbReference type="InterPro" id="IPR036097">
    <property type="entry name" value="HisK_dim/P_sf"/>
</dbReference>
<dbReference type="SMART" id="SM00388">
    <property type="entry name" value="HisKA"/>
    <property type="match status" value="1"/>
</dbReference>
<keyword evidence="5 10" id="KW-0808">Transferase</keyword>
<dbReference type="Gene3D" id="6.10.340.10">
    <property type="match status" value="1"/>
</dbReference>
<comment type="catalytic activity">
    <reaction evidence="1">
        <text>ATP + protein L-histidine = ADP + protein N-phospho-L-histidine.</text>
        <dbReference type="EC" id="2.7.13.3"/>
    </reaction>
</comment>
<dbReference type="RefSeq" id="WP_154804137.1">
    <property type="nucleotide sequence ID" value="NZ_JAHLHG010000003.1"/>
</dbReference>
<keyword evidence="7" id="KW-0902">Two-component regulatory system</keyword>
<dbReference type="CDD" id="cd00082">
    <property type="entry name" value="HisKA"/>
    <property type="match status" value="1"/>
</dbReference>
<dbReference type="PRINTS" id="PR00344">
    <property type="entry name" value="BCTRLSENSOR"/>
</dbReference>
<name>A0A7Z8ZXZ9_STRSZ</name>
<dbReference type="SUPFAM" id="SSF47384">
    <property type="entry name" value="Homodimeric domain of signal transducing histidine kinase"/>
    <property type="match status" value="1"/>
</dbReference>
<dbReference type="PANTHER" id="PTHR45453">
    <property type="entry name" value="PHOSPHATE REGULON SENSOR PROTEIN PHOR"/>
    <property type="match status" value="1"/>
</dbReference>
<dbReference type="InterPro" id="IPR005467">
    <property type="entry name" value="His_kinase_dom"/>
</dbReference>
<keyword evidence="8" id="KW-1133">Transmembrane helix</keyword>
<accession>A0A7Z8ZXZ9</accession>
<dbReference type="Gene3D" id="1.10.287.130">
    <property type="match status" value="1"/>
</dbReference>
<evidence type="ECO:0000313" key="10">
    <source>
        <dbReference type="EMBL" id="VEF08701.1"/>
    </source>
</evidence>
<evidence type="ECO:0000256" key="7">
    <source>
        <dbReference type="ARBA" id="ARBA00023012"/>
    </source>
</evidence>
<dbReference type="EC" id="2.7.13.3" evidence="3"/>
<keyword evidence="6 10" id="KW-0418">Kinase</keyword>
<dbReference type="GO" id="GO:0000155">
    <property type="term" value="F:phosphorelay sensor kinase activity"/>
    <property type="evidence" value="ECO:0007669"/>
    <property type="project" value="InterPro"/>
</dbReference>
<dbReference type="EMBL" id="LR134317">
    <property type="protein sequence ID" value="VEF08701.1"/>
    <property type="molecule type" value="Genomic_DNA"/>
</dbReference>
<proteinExistence type="predicted"/>
<dbReference type="AlphaFoldDB" id="A0A7Z8ZXZ9"/>
<dbReference type="Gene3D" id="3.30.565.10">
    <property type="entry name" value="Histidine kinase-like ATPase, C-terminal domain"/>
    <property type="match status" value="1"/>
</dbReference>
<evidence type="ECO:0000256" key="8">
    <source>
        <dbReference type="SAM" id="Phobius"/>
    </source>
</evidence>
<sequence>MRLRTYIVIGYLMSMLITIAGLIIGLNQMLITIEDISYILVIALIASVAGGIVNMILLSNVFSSLKRLKKKIQAISERNFDSGQLIKCPLEFKDLEEAFNQMSSELKVSFESLSESEHEKSMMIAQLSHDIKTPLTSIQATVEGILDGVIPREEERHYLNTISRQTNRLNQLVEELHMVSLNDQKQDDKQQLQIIYLEKLLIDMLSEFQLTLEQENRSVHIEVAKEVVKISSRYDALSRIMLNLVSNALKYSKANTALTIHAYQQEQSIRIDVIDQGQGIKKEDLPLIFKRLYRVETSRNMKTGGHGLGLSIARQLARQLGGDIAVESQLGKGSCFSLLLPASPPLGA</sequence>
<comment type="subcellular location">
    <subcellularLocation>
        <location evidence="2">Membrane</location>
    </subcellularLocation>
</comment>
<dbReference type="PROSITE" id="PS50109">
    <property type="entry name" value="HIS_KIN"/>
    <property type="match status" value="1"/>
</dbReference>
<dbReference type="PANTHER" id="PTHR45453:SF1">
    <property type="entry name" value="PHOSPHATE REGULON SENSOR PROTEIN PHOR"/>
    <property type="match status" value="1"/>
</dbReference>
<keyword evidence="8" id="KW-0472">Membrane</keyword>
<dbReference type="GO" id="GO:0004721">
    <property type="term" value="F:phosphoprotein phosphatase activity"/>
    <property type="evidence" value="ECO:0007669"/>
    <property type="project" value="TreeGrafter"/>
</dbReference>
<dbReference type="Proteomes" id="UP000269903">
    <property type="component" value="Chromosome"/>
</dbReference>
<evidence type="ECO:0000256" key="2">
    <source>
        <dbReference type="ARBA" id="ARBA00004370"/>
    </source>
</evidence>
<dbReference type="InterPro" id="IPR003661">
    <property type="entry name" value="HisK_dim/P_dom"/>
</dbReference>
<dbReference type="GO" id="GO:0016036">
    <property type="term" value="P:cellular response to phosphate starvation"/>
    <property type="evidence" value="ECO:0007669"/>
    <property type="project" value="TreeGrafter"/>
</dbReference>
<dbReference type="InterPro" id="IPR004358">
    <property type="entry name" value="Sig_transdc_His_kin-like_C"/>
</dbReference>
<dbReference type="FunFam" id="3.30.565.10:FF:000006">
    <property type="entry name" value="Sensor histidine kinase WalK"/>
    <property type="match status" value="1"/>
</dbReference>
<dbReference type="InterPro" id="IPR036890">
    <property type="entry name" value="HATPase_C_sf"/>
</dbReference>
<gene>
    <name evidence="10" type="primary">saeS</name>
    <name evidence="10" type="ORF">NCTC6180_01547</name>
</gene>
<protein>
    <recommendedName>
        <fullName evidence="3">histidine kinase</fullName>
        <ecNumber evidence="3">2.7.13.3</ecNumber>
    </recommendedName>
</protein>
<evidence type="ECO:0000256" key="6">
    <source>
        <dbReference type="ARBA" id="ARBA00022777"/>
    </source>
</evidence>
<evidence type="ECO:0000256" key="4">
    <source>
        <dbReference type="ARBA" id="ARBA00022553"/>
    </source>
</evidence>
<dbReference type="SMART" id="SM00387">
    <property type="entry name" value="HATPase_c"/>
    <property type="match status" value="1"/>
</dbReference>
<feature type="transmembrane region" description="Helical" evidence="8">
    <location>
        <begin position="38"/>
        <end position="62"/>
    </location>
</feature>
<organism evidence="10 11">
    <name type="scientific">Streptococcus equi subsp. zooepidemicus</name>
    <dbReference type="NCBI Taxonomy" id="40041"/>
    <lineage>
        <taxon>Bacteria</taxon>
        <taxon>Bacillati</taxon>
        <taxon>Bacillota</taxon>
        <taxon>Bacilli</taxon>
        <taxon>Lactobacillales</taxon>
        <taxon>Streptococcaceae</taxon>
        <taxon>Streptococcus</taxon>
    </lineage>
</organism>
<reference evidence="10 11" key="1">
    <citation type="submission" date="2018-12" db="EMBL/GenBank/DDBJ databases">
        <authorList>
            <consortium name="Pathogen Informatics"/>
        </authorList>
    </citation>
    <scope>NUCLEOTIDE SEQUENCE [LARGE SCALE GENOMIC DNA]</scope>
    <source>
        <strain evidence="10 11">NCTC6180</strain>
    </source>
</reference>
<dbReference type="Pfam" id="PF00512">
    <property type="entry name" value="HisKA"/>
    <property type="match status" value="1"/>
</dbReference>
<evidence type="ECO:0000313" key="11">
    <source>
        <dbReference type="Proteomes" id="UP000269903"/>
    </source>
</evidence>
<dbReference type="InterPro" id="IPR003594">
    <property type="entry name" value="HATPase_dom"/>
</dbReference>
<keyword evidence="4" id="KW-0597">Phosphoprotein</keyword>
<dbReference type="Pfam" id="PF02518">
    <property type="entry name" value="HATPase_c"/>
    <property type="match status" value="1"/>
</dbReference>
<keyword evidence="8" id="KW-0812">Transmembrane</keyword>
<evidence type="ECO:0000259" key="9">
    <source>
        <dbReference type="PROSITE" id="PS50109"/>
    </source>
</evidence>
<evidence type="ECO:0000256" key="5">
    <source>
        <dbReference type="ARBA" id="ARBA00022679"/>
    </source>
</evidence>
<feature type="transmembrane region" description="Helical" evidence="8">
    <location>
        <begin position="7"/>
        <end position="26"/>
    </location>
</feature>
<evidence type="ECO:0000256" key="1">
    <source>
        <dbReference type="ARBA" id="ARBA00000085"/>
    </source>
</evidence>